<organism evidence="6 7">
    <name type="scientific">Aureobasidium uvarum</name>
    <dbReference type="NCBI Taxonomy" id="2773716"/>
    <lineage>
        <taxon>Eukaryota</taxon>
        <taxon>Fungi</taxon>
        <taxon>Dikarya</taxon>
        <taxon>Ascomycota</taxon>
        <taxon>Pezizomycotina</taxon>
        <taxon>Dothideomycetes</taxon>
        <taxon>Dothideomycetidae</taxon>
        <taxon>Dothideales</taxon>
        <taxon>Saccotheciaceae</taxon>
        <taxon>Aureobasidium</taxon>
    </lineage>
</organism>
<dbReference type="PANTHER" id="PTHR43003:SF5">
    <property type="entry name" value="DNA-3-METHYLADENINE GLYCOSYLASE"/>
    <property type="match status" value="1"/>
</dbReference>
<comment type="similarity">
    <text evidence="1">Belongs to the alkylbase DNA glycosidase AlkA family.</text>
</comment>
<feature type="region of interest" description="Disordered" evidence="4">
    <location>
        <begin position="17"/>
        <end position="126"/>
    </location>
</feature>
<dbReference type="InterPro" id="IPR051912">
    <property type="entry name" value="Alkylbase_DNA_Glycosylase/TA"/>
</dbReference>
<dbReference type="OrthoDB" id="415889at2759"/>
<evidence type="ECO:0000313" key="7">
    <source>
        <dbReference type="Proteomes" id="UP000745764"/>
    </source>
</evidence>
<comment type="caution">
    <text evidence="6">The sequence shown here is derived from an EMBL/GenBank/DDBJ whole genome shotgun (WGS) entry which is preliminary data.</text>
</comment>
<evidence type="ECO:0000313" key="6">
    <source>
        <dbReference type="EMBL" id="CAD0114760.1"/>
    </source>
</evidence>
<dbReference type="InterPro" id="IPR003265">
    <property type="entry name" value="HhH-GPD_domain"/>
</dbReference>
<dbReference type="GO" id="GO:0032131">
    <property type="term" value="F:alkylated DNA binding"/>
    <property type="evidence" value="ECO:0007669"/>
    <property type="project" value="TreeGrafter"/>
</dbReference>
<dbReference type="CDD" id="cd00056">
    <property type="entry name" value="ENDO3c"/>
    <property type="match status" value="1"/>
</dbReference>
<feature type="compositionally biased region" description="Basic and acidic residues" evidence="4">
    <location>
        <begin position="50"/>
        <end position="61"/>
    </location>
</feature>
<evidence type="ECO:0000256" key="4">
    <source>
        <dbReference type="SAM" id="MobiDB-lite"/>
    </source>
</evidence>
<evidence type="ECO:0000259" key="5">
    <source>
        <dbReference type="SMART" id="SM00478"/>
    </source>
</evidence>
<accession>A0A9N8KMF2</accession>
<dbReference type="GO" id="GO:0005634">
    <property type="term" value="C:nucleus"/>
    <property type="evidence" value="ECO:0007669"/>
    <property type="project" value="TreeGrafter"/>
</dbReference>
<name>A0A9N8KMF2_9PEZI</name>
<feature type="domain" description="HhH-GPD" evidence="5">
    <location>
        <begin position="199"/>
        <end position="367"/>
    </location>
</feature>
<feature type="non-terminal residue" evidence="6">
    <location>
        <position position="1"/>
    </location>
</feature>
<protein>
    <recommendedName>
        <fullName evidence="5">HhH-GPD domain-containing protein</fullName>
    </recommendedName>
</protein>
<dbReference type="AlphaFoldDB" id="A0A9N8KMF2"/>
<proteinExistence type="inferred from homology"/>
<dbReference type="GO" id="GO:0006285">
    <property type="term" value="P:base-excision repair, AP site formation"/>
    <property type="evidence" value="ECO:0007669"/>
    <property type="project" value="UniProtKB-ARBA"/>
</dbReference>
<evidence type="ECO:0000256" key="3">
    <source>
        <dbReference type="ARBA" id="ARBA00023204"/>
    </source>
</evidence>
<dbReference type="SMART" id="SM00478">
    <property type="entry name" value="ENDO3c"/>
    <property type="match status" value="1"/>
</dbReference>
<keyword evidence="2" id="KW-0227">DNA damage</keyword>
<sequence>RSARVQALSNTTVTLTSQLKVTKRKPSAAESKPSKSTKEPLSTSNGELEATSRDASSSKEAPRKRRKINNASPAKPTSAAISLPVTTASVPSDSLNVNGNEPSQDPIPRPAEPHITNAPVKSPTSNKTITAYSTWSSDTVGPALSTTNSLLDTALAHLKANDSNGRLAPFLAKFHCKVFDAEGLAQPINPFRSLASGIIAQQVSGAAASSIKNKFINLFAADAAYEYPGPPEFPPPQMVKDMPIPTLRTAGLSQRKAEYIQGLAEQFSNGTLTAEMLTTATDAQVMEKLIAVRGLGKWSVEMFACFDLKRMNVFSTGDLGVQDVNKLKAKGGGKWKYMGSEQAMLDAAAKFSPYRSLFMWYMWRLSDVDLSALQDDTVIEET</sequence>
<keyword evidence="3" id="KW-0234">DNA repair</keyword>
<dbReference type="GO" id="GO:0032993">
    <property type="term" value="C:protein-DNA complex"/>
    <property type="evidence" value="ECO:0007669"/>
    <property type="project" value="TreeGrafter"/>
</dbReference>
<dbReference type="EMBL" id="CAINUL010000018">
    <property type="protein sequence ID" value="CAD0114760.1"/>
    <property type="molecule type" value="Genomic_DNA"/>
</dbReference>
<dbReference type="FunFam" id="1.10.340.30:FF:000004">
    <property type="entry name" value="DNA-3-methyladenine glycosylase II"/>
    <property type="match status" value="1"/>
</dbReference>
<keyword evidence="7" id="KW-1185">Reference proteome</keyword>
<feature type="non-terminal residue" evidence="6">
    <location>
        <position position="382"/>
    </location>
</feature>
<dbReference type="GO" id="GO:0008725">
    <property type="term" value="F:DNA-3-methyladenine glycosylase activity"/>
    <property type="evidence" value="ECO:0007669"/>
    <property type="project" value="TreeGrafter"/>
</dbReference>
<dbReference type="Proteomes" id="UP000745764">
    <property type="component" value="Unassembled WGS sequence"/>
</dbReference>
<dbReference type="SUPFAM" id="SSF48150">
    <property type="entry name" value="DNA-glycosylase"/>
    <property type="match status" value="1"/>
</dbReference>
<dbReference type="Gene3D" id="1.10.1670.40">
    <property type="match status" value="1"/>
</dbReference>
<dbReference type="PANTHER" id="PTHR43003">
    <property type="entry name" value="DNA-3-METHYLADENINE GLYCOSYLASE"/>
    <property type="match status" value="1"/>
</dbReference>
<dbReference type="GO" id="GO:0043916">
    <property type="term" value="F:DNA-7-methylguanine glycosylase activity"/>
    <property type="evidence" value="ECO:0007669"/>
    <property type="project" value="TreeGrafter"/>
</dbReference>
<dbReference type="GO" id="GO:0006307">
    <property type="term" value="P:DNA alkylation repair"/>
    <property type="evidence" value="ECO:0007669"/>
    <property type="project" value="TreeGrafter"/>
</dbReference>
<feature type="compositionally biased region" description="Polar residues" evidence="4">
    <location>
        <begin position="84"/>
        <end position="103"/>
    </location>
</feature>
<evidence type="ECO:0000256" key="2">
    <source>
        <dbReference type="ARBA" id="ARBA00022763"/>
    </source>
</evidence>
<dbReference type="Pfam" id="PF00730">
    <property type="entry name" value="HhH-GPD"/>
    <property type="match status" value="1"/>
</dbReference>
<dbReference type="InterPro" id="IPR011257">
    <property type="entry name" value="DNA_glycosylase"/>
</dbReference>
<dbReference type="Gene3D" id="1.10.340.30">
    <property type="entry name" value="Hypothetical protein, domain 2"/>
    <property type="match status" value="1"/>
</dbReference>
<gene>
    <name evidence="6" type="ORF">AWRI4620_LOCUS9015</name>
</gene>
<reference evidence="6" key="1">
    <citation type="submission" date="2020-06" db="EMBL/GenBank/DDBJ databases">
        <authorList>
            <person name="Onetto C."/>
        </authorList>
    </citation>
    <scope>NUCLEOTIDE SEQUENCE</scope>
</reference>
<evidence type="ECO:0000256" key="1">
    <source>
        <dbReference type="ARBA" id="ARBA00010817"/>
    </source>
</evidence>